<keyword evidence="2" id="KW-1185">Reference proteome</keyword>
<evidence type="ECO:0000313" key="2">
    <source>
        <dbReference type="Proteomes" id="UP000238312"/>
    </source>
</evidence>
<dbReference type="AlphaFoldDB" id="A0A2T0MM39"/>
<evidence type="ECO:0000313" key="1">
    <source>
        <dbReference type="EMBL" id="PRX58910.1"/>
    </source>
</evidence>
<dbReference type="RefSeq" id="WP_106248441.1">
    <property type="nucleotide sequence ID" value="NZ_PVNG01000021.1"/>
</dbReference>
<organism evidence="1 2">
    <name type="scientific">Nonomuraea fuscirosea</name>
    <dbReference type="NCBI Taxonomy" id="1291556"/>
    <lineage>
        <taxon>Bacteria</taxon>
        <taxon>Bacillati</taxon>
        <taxon>Actinomycetota</taxon>
        <taxon>Actinomycetes</taxon>
        <taxon>Streptosporangiales</taxon>
        <taxon>Streptosporangiaceae</taxon>
        <taxon>Nonomuraea</taxon>
    </lineage>
</organism>
<gene>
    <name evidence="1" type="ORF">B0I32_12114</name>
</gene>
<accession>A0A2T0MM39</accession>
<reference evidence="1 2" key="1">
    <citation type="submission" date="2018-03" db="EMBL/GenBank/DDBJ databases">
        <title>Genomic Encyclopedia of Type Strains, Phase III (KMG-III): the genomes of soil and plant-associated and newly described type strains.</title>
        <authorList>
            <person name="Whitman W."/>
        </authorList>
    </citation>
    <scope>NUCLEOTIDE SEQUENCE [LARGE SCALE GENOMIC DNA]</scope>
    <source>
        <strain evidence="1 2">CGMCC 4.7104</strain>
    </source>
</reference>
<protein>
    <submittedName>
        <fullName evidence="1">Uncharacterized protein</fullName>
    </submittedName>
</protein>
<sequence>MEQPLSFTNHRADVIARVIDPHTQVKDVDELQELILQAFEAESVLRDEPHRHTNLQPSI</sequence>
<proteinExistence type="predicted"/>
<comment type="caution">
    <text evidence="1">The sequence shown here is derived from an EMBL/GenBank/DDBJ whole genome shotgun (WGS) entry which is preliminary data.</text>
</comment>
<name>A0A2T0MM39_9ACTN</name>
<dbReference type="Proteomes" id="UP000238312">
    <property type="component" value="Unassembled WGS sequence"/>
</dbReference>
<dbReference type="EMBL" id="PVNG01000021">
    <property type="protein sequence ID" value="PRX58910.1"/>
    <property type="molecule type" value="Genomic_DNA"/>
</dbReference>